<evidence type="ECO:0000313" key="3">
    <source>
        <dbReference type="Proteomes" id="UP000826462"/>
    </source>
</evidence>
<dbReference type="EC" id="3.5.1.4" evidence="2"/>
<dbReference type="PANTHER" id="PTHR43372:SF4">
    <property type="entry name" value="FATTY-ACID AMIDE HYDROLASE 2"/>
    <property type="match status" value="1"/>
</dbReference>
<organism evidence="2 3">
    <name type="scientific">Paraburkholderia edwinii</name>
    <dbReference type="NCBI Taxonomy" id="2861782"/>
    <lineage>
        <taxon>Bacteria</taxon>
        <taxon>Pseudomonadati</taxon>
        <taxon>Pseudomonadota</taxon>
        <taxon>Betaproteobacteria</taxon>
        <taxon>Burkholderiales</taxon>
        <taxon>Burkholderiaceae</taxon>
        <taxon>Paraburkholderia</taxon>
    </lineage>
</organism>
<dbReference type="PANTHER" id="PTHR43372">
    <property type="entry name" value="FATTY-ACID AMIDE HYDROLASE"/>
    <property type="match status" value="1"/>
</dbReference>
<dbReference type="InterPro" id="IPR036928">
    <property type="entry name" value="AS_sf"/>
</dbReference>
<dbReference type="InterPro" id="IPR023631">
    <property type="entry name" value="Amidase_dom"/>
</dbReference>
<dbReference type="Proteomes" id="UP000826462">
    <property type="component" value="Chromosome 2"/>
</dbReference>
<dbReference type="Pfam" id="PF01425">
    <property type="entry name" value="Amidase"/>
    <property type="match status" value="1"/>
</dbReference>
<dbReference type="PIRSF" id="PIRSF001221">
    <property type="entry name" value="Amidase_fungi"/>
    <property type="match status" value="1"/>
</dbReference>
<evidence type="ECO:0000313" key="2">
    <source>
        <dbReference type="EMBL" id="QYD72656.1"/>
    </source>
</evidence>
<feature type="domain" description="Amidase" evidence="1">
    <location>
        <begin position="27"/>
        <end position="466"/>
    </location>
</feature>
<dbReference type="NCBIfam" id="NF004816">
    <property type="entry name" value="PRK06170.1"/>
    <property type="match status" value="1"/>
</dbReference>
<dbReference type="Gene3D" id="3.90.1300.10">
    <property type="entry name" value="Amidase signature (AS) domain"/>
    <property type="match status" value="1"/>
</dbReference>
<dbReference type="InterPro" id="IPR052739">
    <property type="entry name" value="FAAH2"/>
</dbReference>
<keyword evidence="3" id="KW-1185">Reference proteome</keyword>
<reference evidence="2 3" key="1">
    <citation type="submission" date="2021-07" db="EMBL/GenBank/DDBJ databases">
        <title>Paraburkholderia edwinii protects Aspergillus sp. from phenazines by acting as a toxin sponge.</title>
        <authorList>
            <person name="Dahlstrom K.M."/>
            <person name="Newman D.K."/>
        </authorList>
    </citation>
    <scope>NUCLEOTIDE SEQUENCE [LARGE SCALE GENOMIC DNA]</scope>
    <source>
        <strain evidence="2 3">Pe01</strain>
    </source>
</reference>
<dbReference type="RefSeq" id="WP_219802078.1">
    <property type="nucleotide sequence ID" value="NZ_CP080096.1"/>
</dbReference>
<dbReference type="SUPFAM" id="SSF75304">
    <property type="entry name" value="Amidase signature (AS) enzymes"/>
    <property type="match status" value="1"/>
</dbReference>
<evidence type="ECO:0000259" key="1">
    <source>
        <dbReference type="Pfam" id="PF01425"/>
    </source>
</evidence>
<proteinExistence type="predicted"/>
<gene>
    <name evidence="2" type="ORF">KZJ38_23420</name>
</gene>
<dbReference type="EMBL" id="CP080096">
    <property type="protein sequence ID" value="QYD72656.1"/>
    <property type="molecule type" value="Genomic_DNA"/>
</dbReference>
<accession>A0ABX8UUZ5</accession>
<dbReference type="GO" id="GO:0004040">
    <property type="term" value="F:amidase activity"/>
    <property type="evidence" value="ECO:0007669"/>
    <property type="project" value="UniProtKB-EC"/>
</dbReference>
<sequence>MTTFDWKYKSVRELSAALAAKEISAYELAEAAIARIESLDAKLNAVCVRDFDRARDAARAADHALAKGERRPLLGIPLLVKESFNIAGLATTWGFPQHKHFVPAEDALPVARVKAAGGVVLGKTNVPFGLSDWQSYNDIYGTTNNPFDASRSPGGSSGGSAAALAAGYAPLALGSDLGGSLRMPAHFCGVYAHKPTFGVVPSRGHVPPPLAPLPDTVDLAVVGPMARSAADLALLFDVMAGPDEIDAGIAYRLDLPAPRHEQLSDFRVLVLDTHPLVPTDGAVRLAIASLAERLGEAGVQVAHASELLPNLSDSARLYMRMLMSLLSVSWPADVYANLQKQAAAMPVDASGLDAEQVRGAVLSHRDWIFANHARGQLRAQWRAFFKTFDALICPVSPVAAFPHDHSPREARRIVIDGEPHSYGSQIVWPGIATLPGLPATSIPIGLSPESLPIGVQIIGPAFEDRTPLKLAELIEAQFGGFVPPAGF</sequence>
<dbReference type="InterPro" id="IPR020556">
    <property type="entry name" value="Amidase_CS"/>
</dbReference>
<keyword evidence="2" id="KW-0378">Hydrolase</keyword>
<protein>
    <submittedName>
        <fullName evidence="2">Amidase</fullName>
        <ecNumber evidence="2">3.5.1.4</ecNumber>
    </submittedName>
</protein>
<name>A0ABX8UUZ5_9BURK</name>
<dbReference type="PROSITE" id="PS00571">
    <property type="entry name" value="AMIDASES"/>
    <property type="match status" value="1"/>
</dbReference>